<evidence type="ECO:0000256" key="3">
    <source>
        <dbReference type="ARBA" id="ARBA00022692"/>
    </source>
</evidence>
<comment type="subcellular location">
    <subcellularLocation>
        <location evidence="6">Cell membrane</location>
        <topology evidence="6">Multi-pass membrane protein</topology>
    </subcellularLocation>
    <subcellularLocation>
        <location evidence="1">Membrane</location>
    </subcellularLocation>
</comment>
<keyword evidence="6" id="KW-1003">Cell membrane</keyword>
<dbReference type="RefSeq" id="WP_062948357.1">
    <property type="nucleotide sequence ID" value="NZ_CP136684.1"/>
</dbReference>
<evidence type="ECO:0000313" key="7">
    <source>
        <dbReference type="EMBL" id="KZB69214.1"/>
    </source>
</evidence>
<feature type="transmembrane region" description="Helical" evidence="6">
    <location>
        <begin position="211"/>
        <end position="229"/>
    </location>
</feature>
<organism evidence="7 8">
    <name type="scientific">Thalassospira lucentensis</name>
    <dbReference type="NCBI Taxonomy" id="168935"/>
    <lineage>
        <taxon>Bacteria</taxon>
        <taxon>Pseudomonadati</taxon>
        <taxon>Pseudomonadota</taxon>
        <taxon>Alphaproteobacteria</taxon>
        <taxon>Rhodospirillales</taxon>
        <taxon>Thalassospiraceae</taxon>
        <taxon>Thalassospira</taxon>
    </lineage>
</organism>
<evidence type="ECO:0000313" key="8">
    <source>
        <dbReference type="Proteomes" id="UP000076335"/>
    </source>
</evidence>
<name>A0A154LB85_9PROT</name>
<dbReference type="AlphaFoldDB" id="A0A154LB85"/>
<comment type="caution">
    <text evidence="6">Lacks conserved residue(s) required for the propagation of feature annotation.</text>
</comment>
<dbReference type="GO" id="GO:0005886">
    <property type="term" value="C:plasma membrane"/>
    <property type="evidence" value="ECO:0007669"/>
    <property type="project" value="UniProtKB-SubCell"/>
</dbReference>
<sequence length="240" mass="27080">MPLLTTRPSPAIKICAGLALVILLGLGSWQVDRLFWKQNLIAERQAQATQPPIAVPTDVAPDPAMAFRAAYAEGHFLNDQEMYLMARTRRGNIGFHLITPLEQEDGRIILVNRGWVPQDFRDPSTRPDSLIEGNVRVTGVLRLPQTRHWVQPENEPLENQWFFVDVDAMAEDSGADLASRYYLELDETEIPGGLPIGGQAKIDLPNNHLEYAITWYSLALSLIVIFILYHRRPQKDDAES</sequence>
<gene>
    <name evidence="7" type="ORF">AUP42_10065</name>
</gene>
<dbReference type="OrthoDB" id="6079986at2"/>
<accession>A0A154LB85</accession>
<dbReference type="PROSITE" id="PS50895">
    <property type="entry name" value="SURF1"/>
    <property type="match status" value="1"/>
</dbReference>
<dbReference type="InterPro" id="IPR045214">
    <property type="entry name" value="Surf1/Surf4"/>
</dbReference>
<protein>
    <recommendedName>
        <fullName evidence="6">SURF1-like protein</fullName>
    </recommendedName>
</protein>
<comment type="caution">
    <text evidence="7">The sequence shown here is derived from an EMBL/GenBank/DDBJ whole genome shotgun (WGS) entry which is preliminary data.</text>
</comment>
<evidence type="ECO:0000256" key="2">
    <source>
        <dbReference type="ARBA" id="ARBA00007165"/>
    </source>
</evidence>
<proteinExistence type="inferred from homology"/>
<evidence type="ECO:0000256" key="5">
    <source>
        <dbReference type="ARBA" id="ARBA00023136"/>
    </source>
</evidence>
<keyword evidence="5 6" id="KW-0472">Membrane</keyword>
<evidence type="ECO:0000256" key="1">
    <source>
        <dbReference type="ARBA" id="ARBA00004370"/>
    </source>
</evidence>
<comment type="similarity">
    <text evidence="2 6">Belongs to the SURF1 family.</text>
</comment>
<reference evidence="7 8" key="1">
    <citation type="submission" date="2015-12" db="EMBL/GenBank/DDBJ databases">
        <title>Genome sequence of Thalassospira lucentensis MCCC 1A02072.</title>
        <authorList>
            <person name="Lu L."/>
            <person name="Lai Q."/>
            <person name="Shao Z."/>
            <person name="Qian P."/>
        </authorList>
    </citation>
    <scope>NUCLEOTIDE SEQUENCE [LARGE SCALE GENOMIC DNA]</scope>
    <source>
        <strain evidence="7 8">MCCC 1A02072</strain>
    </source>
</reference>
<evidence type="ECO:0000256" key="4">
    <source>
        <dbReference type="ARBA" id="ARBA00022989"/>
    </source>
</evidence>
<evidence type="ECO:0000256" key="6">
    <source>
        <dbReference type="RuleBase" id="RU363076"/>
    </source>
</evidence>
<dbReference type="Pfam" id="PF02104">
    <property type="entry name" value="SURF1"/>
    <property type="match status" value="1"/>
</dbReference>
<dbReference type="CDD" id="cd06662">
    <property type="entry name" value="SURF1"/>
    <property type="match status" value="1"/>
</dbReference>
<dbReference type="PANTHER" id="PTHR23427:SF2">
    <property type="entry name" value="SURFEIT LOCUS PROTEIN 1"/>
    <property type="match status" value="1"/>
</dbReference>
<dbReference type="Proteomes" id="UP000076335">
    <property type="component" value="Unassembled WGS sequence"/>
</dbReference>
<dbReference type="InterPro" id="IPR002994">
    <property type="entry name" value="Surf1/Shy1"/>
</dbReference>
<keyword evidence="3 6" id="KW-0812">Transmembrane</keyword>
<keyword evidence="4 6" id="KW-1133">Transmembrane helix</keyword>
<dbReference type="EMBL" id="LPVY01000002">
    <property type="protein sequence ID" value="KZB69214.1"/>
    <property type="molecule type" value="Genomic_DNA"/>
</dbReference>
<dbReference type="PANTHER" id="PTHR23427">
    <property type="entry name" value="SURFEIT LOCUS PROTEIN"/>
    <property type="match status" value="1"/>
</dbReference>